<feature type="compositionally biased region" description="Low complexity" evidence="1">
    <location>
        <begin position="495"/>
        <end position="508"/>
    </location>
</feature>
<evidence type="ECO:0000313" key="2">
    <source>
        <dbReference type="EMBL" id="KAK8841061.1"/>
    </source>
</evidence>
<keyword evidence="3" id="KW-1185">Reference proteome</keyword>
<dbReference type="Proteomes" id="UP001470230">
    <property type="component" value="Unassembled WGS sequence"/>
</dbReference>
<gene>
    <name evidence="2" type="ORF">M9Y10_027899</name>
</gene>
<evidence type="ECO:0000313" key="3">
    <source>
        <dbReference type="Proteomes" id="UP001470230"/>
    </source>
</evidence>
<feature type="compositionally biased region" description="Polar residues" evidence="1">
    <location>
        <begin position="514"/>
        <end position="530"/>
    </location>
</feature>
<name>A0ABR2H4H4_9EUKA</name>
<comment type="caution">
    <text evidence="2">The sequence shown here is derived from an EMBL/GenBank/DDBJ whole genome shotgun (WGS) entry which is preliminary data.</text>
</comment>
<evidence type="ECO:0000256" key="1">
    <source>
        <dbReference type="SAM" id="MobiDB-lite"/>
    </source>
</evidence>
<dbReference type="EMBL" id="JAPFFF010000043">
    <property type="protein sequence ID" value="KAK8841061.1"/>
    <property type="molecule type" value="Genomic_DNA"/>
</dbReference>
<accession>A0ABR2H4H4</accession>
<sequence>MTSPKFLICDKCGAYKTSQGKVCPICHPETPYNSNTKKFIYTDCLLNNNTHEVQSNITGKKSPFSSIVCFAFDISSSSSLYQQIIYTITSNDFQKEFNDYGFIFAFLIKDTTIFITRQDDGISDHLSFDKLPPLNPSNFFTSENLGNALIDAFSIVQVIVLDLYVTERSFSILFSELSKNLFNDSSENSEEKIYLDHLFLFYPFHLLVSKKIKLNLPYSVHCIEINDKKTIEKKYFNRKTFEPEKTGSYDNLSLYQGNSRKERSLDNLKMDSNFFNTSNSINDSNNFDSDIQFSNYDSFLLAFQNGWTHSIISASDVKSIKLIEYIKYCIKPFLPKQLKISLHVSPELEIAWISANKILMPNSVYSKSGTNSNKLKNYATVMVNNFQSDFMLHVTFQPVSKSAVYDKAKYFALQAIFEFSNGRTFISNRSFKKSANIPKNADPCSSHEWSDSINVAPFTMMCIKQRASFFLISLINSSFYSPTPSHSSFFKRRSSTSSTGASSPTSSSAVLKLTSPSSSTAQSPITSNNQIPIIPTGSPSSSAVNALKSKMLTGKPLFNFNWSINGQTTFSGKFNNSDLWDVNFTQILNNQNSSTPSLSIVGQIVELFTALLIDDASPLNEMIRVDIIYMTMTQGYSYFISLFNSLFTLLNSKSETLYLPPFFFVSKLNEMTKMLQAPDLGDKNQDKVVLLSTIRIELNEEEIQAISNIITNIKRIYKF</sequence>
<reference evidence="2 3" key="1">
    <citation type="submission" date="2024-04" db="EMBL/GenBank/DDBJ databases">
        <title>Tritrichomonas musculus Genome.</title>
        <authorList>
            <person name="Alves-Ferreira E."/>
            <person name="Grigg M."/>
            <person name="Lorenzi H."/>
            <person name="Galac M."/>
        </authorList>
    </citation>
    <scope>NUCLEOTIDE SEQUENCE [LARGE SCALE GENOMIC DNA]</scope>
    <source>
        <strain evidence="2 3">EAF2021</strain>
    </source>
</reference>
<protein>
    <submittedName>
        <fullName evidence="2">Uncharacterized protein</fullName>
    </submittedName>
</protein>
<organism evidence="2 3">
    <name type="scientific">Tritrichomonas musculus</name>
    <dbReference type="NCBI Taxonomy" id="1915356"/>
    <lineage>
        <taxon>Eukaryota</taxon>
        <taxon>Metamonada</taxon>
        <taxon>Parabasalia</taxon>
        <taxon>Tritrichomonadida</taxon>
        <taxon>Tritrichomonadidae</taxon>
        <taxon>Tritrichomonas</taxon>
    </lineage>
</organism>
<proteinExistence type="predicted"/>
<feature type="region of interest" description="Disordered" evidence="1">
    <location>
        <begin position="491"/>
        <end position="534"/>
    </location>
</feature>